<evidence type="ECO:0000259" key="2">
    <source>
        <dbReference type="PROSITE" id="PS00036"/>
    </source>
</evidence>
<proteinExistence type="predicted"/>
<feature type="compositionally biased region" description="Polar residues" evidence="1">
    <location>
        <begin position="122"/>
        <end position="136"/>
    </location>
</feature>
<feature type="compositionally biased region" description="Basic and acidic residues" evidence="1">
    <location>
        <begin position="80"/>
        <end position="90"/>
    </location>
</feature>
<feature type="domain" description="BZIP" evidence="2">
    <location>
        <begin position="62"/>
        <end position="77"/>
    </location>
</feature>
<comment type="caution">
    <text evidence="3">The sequence shown here is derived from an EMBL/GenBank/DDBJ whole genome shotgun (WGS) entry which is preliminary data.</text>
</comment>
<sequence length="296" mass="32564">MSPDSQQMFPVMAPDHHFQQYSTWPQQPQQVSTRQYPSTSSAFSSSAHPDEDWTKVSDLAERRRIQNRIAQRNYRKKIKERMADLERRAGTDGSKTQTSGGSKKATKNKKSHRRQSSPPPASGQTLALPQQVSHNPFTPPMNPEDHFFSPSPPASSPRSSSNYHATYSPPSDSGMMMPPFGSPQTQPISTSAPYQFGMATTTAPTLPPMTFFADAYKAQNLNGGNESMSSFSNYGDYTLGVNSSHYDSNPHVSSLRHVQTQHKTLPPFGSSTGATTGSLAAPVPFRPRYPPPQSRS</sequence>
<dbReference type="Proteomes" id="UP001320245">
    <property type="component" value="Unassembled WGS sequence"/>
</dbReference>
<dbReference type="InterPro" id="IPR004827">
    <property type="entry name" value="bZIP"/>
</dbReference>
<organism evidence="3 4">
    <name type="scientific">Cytospora paraplurivora</name>
    <dbReference type="NCBI Taxonomy" id="2898453"/>
    <lineage>
        <taxon>Eukaryota</taxon>
        <taxon>Fungi</taxon>
        <taxon>Dikarya</taxon>
        <taxon>Ascomycota</taxon>
        <taxon>Pezizomycotina</taxon>
        <taxon>Sordariomycetes</taxon>
        <taxon>Sordariomycetidae</taxon>
        <taxon>Diaporthales</taxon>
        <taxon>Cytosporaceae</taxon>
        <taxon>Cytospora</taxon>
    </lineage>
</organism>
<reference evidence="3 4" key="1">
    <citation type="journal article" date="2023" name="PLoS ONE">
        <title>Cytospora paraplurivora sp. nov. isolated from orchards with fruit tree decline syndrome in Ontario, Canada.</title>
        <authorList>
            <person name="Ilyukhin E."/>
            <person name="Nguyen H.D.T."/>
            <person name="Castle A.J."/>
            <person name="Ellouze W."/>
        </authorList>
    </citation>
    <scope>NUCLEOTIDE SEQUENCE [LARGE SCALE GENOMIC DNA]</scope>
    <source>
        <strain evidence="3 4">FDS-564</strain>
    </source>
</reference>
<protein>
    <recommendedName>
        <fullName evidence="2">BZIP domain-containing protein</fullName>
    </recommendedName>
</protein>
<dbReference type="InterPro" id="IPR052635">
    <property type="entry name" value="Sec_Metab_Biosynth_Reg"/>
</dbReference>
<dbReference type="PROSITE" id="PS00036">
    <property type="entry name" value="BZIP_BASIC"/>
    <property type="match status" value="1"/>
</dbReference>
<dbReference type="GO" id="GO:0003700">
    <property type="term" value="F:DNA-binding transcription factor activity"/>
    <property type="evidence" value="ECO:0007669"/>
    <property type="project" value="InterPro"/>
</dbReference>
<name>A0AAN9UGD8_9PEZI</name>
<accession>A0AAN9UGD8</accession>
<dbReference type="CDD" id="cd14688">
    <property type="entry name" value="bZIP_YAP"/>
    <property type="match status" value="1"/>
</dbReference>
<feature type="compositionally biased region" description="Basic and acidic residues" evidence="1">
    <location>
        <begin position="48"/>
        <end position="64"/>
    </location>
</feature>
<evidence type="ECO:0000313" key="3">
    <source>
        <dbReference type="EMBL" id="KAK7747371.1"/>
    </source>
</evidence>
<evidence type="ECO:0000256" key="1">
    <source>
        <dbReference type="SAM" id="MobiDB-lite"/>
    </source>
</evidence>
<feature type="compositionally biased region" description="Basic residues" evidence="1">
    <location>
        <begin position="104"/>
        <end position="115"/>
    </location>
</feature>
<dbReference type="EMBL" id="JAJSPL020000004">
    <property type="protein sequence ID" value="KAK7747371.1"/>
    <property type="molecule type" value="Genomic_DNA"/>
</dbReference>
<dbReference type="AlphaFoldDB" id="A0AAN9UGD8"/>
<keyword evidence="4" id="KW-1185">Reference proteome</keyword>
<feature type="region of interest" description="Disordered" evidence="1">
    <location>
        <begin position="1"/>
        <end position="185"/>
    </location>
</feature>
<evidence type="ECO:0000313" key="4">
    <source>
        <dbReference type="Proteomes" id="UP001320245"/>
    </source>
</evidence>
<feature type="compositionally biased region" description="Low complexity" evidence="1">
    <location>
        <begin position="38"/>
        <end position="47"/>
    </location>
</feature>
<dbReference type="PANTHER" id="PTHR39607:SF2">
    <property type="entry name" value="BZIP DOMAIN-CONTAINING PROTEIN"/>
    <property type="match status" value="1"/>
</dbReference>
<feature type="compositionally biased region" description="Polar residues" evidence="1">
    <location>
        <begin position="263"/>
        <end position="278"/>
    </location>
</feature>
<dbReference type="PANTHER" id="PTHR39607">
    <property type="entry name" value="XANTHOCILLIN BIOSYNTHESIS CLUSTER TRANSCRIPTION FACTOR XANC-RELATED"/>
    <property type="match status" value="1"/>
</dbReference>
<feature type="compositionally biased region" description="Low complexity" evidence="1">
    <location>
        <begin position="168"/>
        <end position="183"/>
    </location>
</feature>
<gene>
    <name evidence="3" type="ORF">SLS53_001625</name>
</gene>
<feature type="region of interest" description="Disordered" evidence="1">
    <location>
        <begin position="263"/>
        <end position="296"/>
    </location>
</feature>
<feature type="compositionally biased region" description="Pro residues" evidence="1">
    <location>
        <begin position="284"/>
        <end position="296"/>
    </location>
</feature>